<dbReference type="Proteomes" id="UP001379949">
    <property type="component" value="Unassembled WGS sequence"/>
</dbReference>
<dbReference type="InterPro" id="IPR011009">
    <property type="entry name" value="Kinase-like_dom_sf"/>
</dbReference>
<gene>
    <name evidence="2" type="ORF">V6242_17165</name>
</gene>
<dbReference type="RefSeq" id="WP_341568135.1">
    <property type="nucleotide sequence ID" value="NZ_JBAKAR010000022.1"/>
</dbReference>
<accession>A0ABU9G9E4</accession>
<dbReference type="InterPro" id="IPR004119">
    <property type="entry name" value="EcKL"/>
</dbReference>
<dbReference type="PANTHER" id="PTHR11012:SF30">
    <property type="entry name" value="PROTEIN KINASE-LIKE DOMAIN-CONTAINING"/>
    <property type="match status" value="1"/>
</dbReference>
<dbReference type="InterPro" id="IPR015897">
    <property type="entry name" value="CHK_kinase-like"/>
</dbReference>
<name>A0ABU9G9E4_9GAMM</name>
<dbReference type="SUPFAM" id="SSF56112">
    <property type="entry name" value="Protein kinase-like (PK-like)"/>
    <property type="match status" value="1"/>
</dbReference>
<proteinExistence type="predicted"/>
<evidence type="ECO:0000259" key="1">
    <source>
        <dbReference type="SMART" id="SM00587"/>
    </source>
</evidence>
<dbReference type="SMART" id="SM00587">
    <property type="entry name" value="CHK"/>
    <property type="match status" value="1"/>
</dbReference>
<reference evidence="2 3" key="1">
    <citation type="submission" date="2024-02" db="EMBL/GenBank/DDBJ databases">
        <title>Bacteria isolated from the canopy kelp, Nereocystis luetkeana.</title>
        <authorList>
            <person name="Pfister C.A."/>
            <person name="Younker I.T."/>
            <person name="Light S.H."/>
        </authorList>
    </citation>
    <scope>NUCLEOTIDE SEQUENCE [LARGE SCALE GENOMIC DNA]</scope>
    <source>
        <strain evidence="2 3">TI.4.07</strain>
    </source>
</reference>
<feature type="domain" description="CHK kinase-like" evidence="1">
    <location>
        <begin position="113"/>
        <end position="280"/>
    </location>
</feature>
<evidence type="ECO:0000313" key="2">
    <source>
        <dbReference type="EMBL" id="MEL0614885.1"/>
    </source>
</evidence>
<dbReference type="PANTHER" id="PTHR11012">
    <property type="entry name" value="PROTEIN KINASE-LIKE DOMAIN-CONTAINING"/>
    <property type="match status" value="1"/>
</dbReference>
<protein>
    <submittedName>
        <fullName evidence="2">Phosphotransferase</fullName>
    </submittedName>
</protein>
<dbReference type="EMBL" id="JBAKAR010000022">
    <property type="protein sequence ID" value="MEL0614885.1"/>
    <property type="molecule type" value="Genomic_DNA"/>
</dbReference>
<comment type="caution">
    <text evidence="2">The sequence shown here is derived from an EMBL/GenBank/DDBJ whole genome shotgun (WGS) entry which is preliminary data.</text>
</comment>
<evidence type="ECO:0000313" key="3">
    <source>
        <dbReference type="Proteomes" id="UP001379949"/>
    </source>
</evidence>
<sequence>MIPDIFIKRQLNASQVNYLGKVQSLWSGYGEIAKYQVKAAEMSKTVILKQIRLPEKVTHLRGWHSDFAHQRKVQSYHVEAAWYQHWAARCSDKCRVADCYGVYFNEDTGDQYLLLEDLDSLGLAKRHTRLSVEDCLVCLNWLAHFHGEFLHTREQINAERSVWPQRLWPTGTYWHLATRQDEWQAMEEGPLKEKAQEVSECLLQAHYQTLVHGDAKVANFCFSEDGLQVAAVDFQYVGAGIGVQDVAYFLGSVLSEEDLTASLTYLLEHYFAELGQAIVARGESQDLATAVIDEWQSLFPIAWADFHRFIVGWSPDHVKNTAFSRRLTAQALAQLD</sequence>
<organism evidence="2 3">
    <name type="scientific">Marinomonas arenicola</name>
    <dbReference type="NCBI Taxonomy" id="569601"/>
    <lineage>
        <taxon>Bacteria</taxon>
        <taxon>Pseudomonadati</taxon>
        <taxon>Pseudomonadota</taxon>
        <taxon>Gammaproteobacteria</taxon>
        <taxon>Oceanospirillales</taxon>
        <taxon>Oceanospirillaceae</taxon>
        <taxon>Marinomonas</taxon>
    </lineage>
</organism>
<dbReference type="Pfam" id="PF02958">
    <property type="entry name" value="EcKL"/>
    <property type="match status" value="1"/>
</dbReference>
<dbReference type="Gene3D" id="3.90.1200.10">
    <property type="match status" value="1"/>
</dbReference>
<keyword evidence="3" id="KW-1185">Reference proteome</keyword>